<feature type="region of interest" description="Disordered" evidence="1">
    <location>
        <begin position="284"/>
        <end position="319"/>
    </location>
</feature>
<dbReference type="InParanoid" id="A0A0V0QA16"/>
<evidence type="ECO:0000313" key="2">
    <source>
        <dbReference type="EMBL" id="KRW99084.1"/>
    </source>
</evidence>
<proteinExistence type="predicted"/>
<feature type="region of interest" description="Disordered" evidence="1">
    <location>
        <begin position="968"/>
        <end position="996"/>
    </location>
</feature>
<name>A0A0V0QA16_PSEPJ</name>
<organism evidence="2 3">
    <name type="scientific">Pseudocohnilembus persalinus</name>
    <name type="common">Ciliate</name>
    <dbReference type="NCBI Taxonomy" id="266149"/>
    <lineage>
        <taxon>Eukaryota</taxon>
        <taxon>Sar</taxon>
        <taxon>Alveolata</taxon>
        <taxon>Ciliophora</taxon>
        <taxon>Intramacronucleata</taxon>
        <taxon>Oligohymenophorea</taxon>
        <taxon>Scuticociliatia</taxon>
        <taxon>Philasterida</taxon>
        <taxon>Pseudocohnilembidae</taxon>
        <taxon>Pseudocohnilembus</taxon>
    </lineage>
</organism>
<keyword evidence="3" id="KW-1185">Reference proteome</keyword>
<reference evidence="2 3" key="1">
    <citation type="journal article" date="2015" name="Sci. Rep.">
        <title>Genome of the facultative scuticociliatosis pathogen Pseudocohnilembus persalinus provides insight into its virulence through horizontal gene transfer.</title>
        <authorList>
            <person name="Xiong J."/>
            <person name="Wang G."/>
            <person name="Cheng J."/>
            <person name="Tian M."/>
            <person name="Pan X."/>
            <person name="Warren A."/>
            <person name="Jiang C."/>
            <person name="Yuan D."/>
            <person name="Miao W."/>
        </authorList>
    </citation>
    <scope>NUCLEOTIDE SEQUENCE [LARGE SCALE GENOMIC DNA]</scope>
    <source>
        <strain evidence="2">36N120E</strain>
    </source>
</reference>
<comment type="caution">
    <text evidence="2">The sequence shown here is derived from an EMBL/GenBank/DDBJ whole genome shotgun (WGS) entry which is preliminary data.</text>
</comment>
<accession>A0A0V0QA16</accession>
<feature type="compositionally biased region" description="Polar residues" evidence="1">
    <location>
        <begin position="296"/>
        <end position="319"/>
    </location>
</feature>
<gene>
    <name evidence="2" type="ORF">PPERSA_07337</name>
</gene>
<feature type="compositionally biased region" description="Basic and acidic residues" evidence="1">
    <location>
        <begin position="1042"/>
        <end position="1051"/>
    </location>
</feature>
<feature type="compositionally biased region" description="Low complexity" evidence="1">
    <location>
        <begin position="659"/>
        <end position="670"/>
    </location>
</feature>
<feature type="compositionally biased region" description="Basic residues" evidence="1">
    <location>
        <begin position="1029"/>
        <end position="1041"/>
    </location>
</feature>
<protein>
    <submittedName>
        <fullName evidence="2">Uncharacterized protein</fullName>
    </submittedName>
</protein>
<feature type="compositionally biased region" description="Polar residues" evidence="1">
    <location>
        <begin position="976"/>
        <end position="996"/>
    </location>
</feature>
<dbReference type="Proteomes" id="UP000054937">
    <property type="component" value="Unassembled WGS sequence"/>
</dbReference>
<evidence type="ECO:0000313" key="3">
    <source>
        <dbReference type="Proteomes" id="UP000054937"/>
    </source>
</evidence>
<sequence length="1130" mass="134048">MSTKKKLKKQNVLQNKQSIEDIFFEIKDFNNKKQIQQSIMKVDNRAGREMLINKIIERRQQVKEADHFMKITQNAALVGHFIKKIKKNQGIFSKLGKKTDQKNNENNKNNISSNIFQGKKSILISDKDQKCQKQDKQLKNQNNSSVDICQDIKQNQENQEQQESLYDEKKLKMGQNQNQKKLQNQKLISNVFTQSSRQVQKRLTYNTFSQDNVVDIVKALEYFQANQSIDAEKQENEDINQEKQRELQLNGIQKENYINQQENENLQNQWQKNLTESEKLKQKFQDENEINDLDKQTNSQSKDYSQSNKYSNHDNYNTRQPVFRRSNFLRLTQFQQIKGLDEKNIEKIKKFGQQGQQSKNSLNQYDIKNLEALQKKILQEEENDIQDQKNLNIDNQQENMQKNQLNDSEQLNQNNTLLDDADIENEIHNQLLQSEAFQKHLIHEESYQNSKRRTQERLKTQEYLFLQKQQQKQNRGSQYLGYEYEQNMIGLSSQNMNLQSQDLEQSSQNIDLSQQQQNNEFIFPSFGKNKDNQKKSKDLDNDNKMLYINTDKSEETKMERMKTYLKKVLSLKAFQQGMNKKEILKYMQQNSVISQIYGKRVSQMNNNEIGDFQNEEQENKNQKNSLQINQIKIQDQNKKNSVNLIMEGSLKTQESQYINTQNEQESTNNQMKLSRKQNKGNNLSQINLQNSKKDQKDTLNQQNVSELSNQLIQIGKDKQTRRITFLLKDVQKRLLAQRFKNFSRTTSSKNTMTQNQFRNKNEKIGSTNNFNQQIQEEEENDDSKYNTYLQQLKREQRLQKLVSLQIYESSIKKELKNESLNQNQNLFLKDNNFKNEQIFQKQQQNNKENKLFEKKIVNKDLNRTNLLVSERPGLGTYAEKRKLQKILEEDLLNFFTKSGQCNQEIQDLYFNITNQDIVGVEKNATKKLQQYQNQCVNQFANISNLQSTGNEQFNDIDELDYNKNNYKKQQNQSKSLETQKNIGFNKSNSYQQNLEMKNSKKNIKNFRTVRAYYDKTLEEIMDDIESKKNKSPNKKLNKKQREKSYDKKEQDANDSFASYSEMKLDNLYKEQKKIQNQQDFLDFMYLNKNSFANRSLSTRRGNKNTANLNLQRVLNAIDQQKKYKKKANMQ</sequence>
<dbReference type="EMBL" id="LDAU01000222">
    <property type="protein sequence ID" value="KRW99084.1"/>
    <property type="molecule type" value="Genomic_DNA"/>
</dbReference>
<evidence type="ECO:0000256" key="1">
    <source>
        <dbReference type="SAM" id="MobiDB-lite"/>
    </source>
</evidence>
<dbReference type="AlphaFoldDB" id="A0A0V0QA16"/>
<feature type="region of interest" description="Disordered" evidence="1">
    <location>
        <begin position="1027"/>
        <end position="1053"/>
    </location>
</feature>
<feature type="region of interest" description="Disordered" evidence="1">
    <location>
        <begin position="658"/>
        <end position="681"/>
    </location>
</feature>